<dbReference type="InterPro" id="IPR036509">
    <property type="entry name" value="Met_Sox_Rdtase_MsrA_sf"/>
</dbReference>
<evidence type="ECO:0000256" key="7">
    <source>
        <dbReference type="ARBA" id="ARBA00047806"/>
    </source>
</evidence>
<dbReference type="Pfam" id="PF01625">
    <property type="entry name" value="PMSR"/>
    <property type="match status" value="1"/>
</dbReference>
<evidence type="ECO:0000256" key="9">
    <source>
        <dbReference type="ARBA" id="ARBA00048782"/>
    </source>
</evidence>
<dbReference type="NCBIfam" id="TIGR00401">
    <property type="entry name" value="msrA"/>
    <property type="match status" value="1"/>
</dbReference>
<dbReference type="InterPro" id="IPR028427">
    <property type="entry name" value="Met_Sox_Rdtase_MsrB"/>
</dbReference>
<protein>
    <recommendedName>
        <fullName evidence="10 11">Multifunctional fusion protein</fullName>
    </recommendedName>
    <domain>
        <recommendedName>
            <fullName evidence="11">Peptide methionine sulfoxide reductase MsrA</fullName>
            <shortName evidence="11">Protein-methionine-S-oxide reductase</shortName>
            <ecNumber evidence="11">1.8.4.11</ecNumber>
        </recommendedName>
        <alternativeName>
            <fullName evidence="11">Peptide-methionine (S)-S-oxide reductase</fullName>
            <shortName evidence="11">Peptide Met(O) reductase</shortName>
        </alternativeName>
    </domain>
    <domain>
        <recommendedName>
            <fullName evidence="10">Peptide methionine sulfoxide reductase MsrB</fullName>
            <ecNumber evidence="10">1.8.4.12</ecNumber>
        </recommendedName>
        <alternativeName>
            <fullName evidence="10">Peptide-methionine (R)-S-oxide reductase</fullName>
        </alternativeName>
    </domain>
</protein>
<evidence type="ECO:0000256" key="10">
    <source>
        <dbReference type="HAMAP-Rule" id="MF_01400"/>
    </source>
</evidence>
<dbReference type="SUPFAM" id="SSF51316">
    <property type="entry name" value="Mss4-like"/>
    <property type="match status" value="1"/>
</dbReference>
<comment type="caution">
    <text evidence="13">The sequence shown here is derived from an EMBL/GenBank/DDBJ whole genome shotgun (WGS) entry which is preliminary data.</text>
</comment>
<evidence type="ECO:0000256" key="5">
    <source>
        <dbReference type="ARBA" id="ARBA00023268"/>
    </source>
</evidence>
<evidence type="ECO:0000256" key="11">
    <source>
        <dbReference type="HAMAP-Rule" id="MF_01401"/>
    </source>
</evidence>
<evidence type="ECO:0000313" key="14">
    <source>
        <dbReference type="Proteomes" id="UP000243688"/>
    </source>
</evidence>
<evidence type="ECO:0000256" key="4">
    <source>
        <dbReference type="ARBA" id="ARBA00023002"/>
    </source>
</evidence>
<comment type="catalytic activity">
    <reaction evidence="7 11">
        <text>L-methionyl-[protein] + [thioredoxin]-disulfide + H2O = L-methionyl-(S)-S-oxide-[protein] + [thioredoxin]-dithiol</text>
        <dbReference type="Rhea" id="RHEA:14217"/>
        <dbReference type="Rhea" id="RHEA-COMP:10698"/>
        <dbReference type="Rhea" id="RHEA-COMP:10700"/>
        <dbReference type="Rhea" id="RHEA-COMP:12313"/>
        <dbReference type="Rhea" id="RHEA-COMP:12315"/>
        <dbReference type="ChEBI" id="CHEBI:15377"/>
        <dbReference type="ChEBI" id="CHEBI:16044"/>
        <dbReference type="ChEBI" id="CHEBI:29950"/>
        <dbReference type="ChEBI" id="CHEBI:44120"/>
        <dbReference type="ChEBI" id="CHEBI:50058"/>
        <dbReference type="EC" id="1.8.4.11"/>
    </reaction>
</comment>
<reference evidence="13 14" key="1">
    <citation type="submission" date="2016-12" db="EMBL/GenBank/DDBJ databases">
        <title>Candidatus Reconcilibacillus cellulovorans genome.</title>
        <authorList>
            <person name="Kolinko S."/>
            <person name="Wu Y.-W."/>
            <person name="Tachea F."/>
            <person name="Denzel E."/>
            <person name="Hiras J."/>
            <person name="Baecker N."/>
            <person name="Chan L.J."/>
            <person name="Eichorst S.A."/>
            <person name="Frey D."/>
            <person name="Adams P.D."/>
            <person name="Pray T."/>
            <person name="Tanjore D."/>
            <person name="Petzold C.J."/>
            <person name="Gladden J.M."/>
            <person name="Simmons B.A."/>
            <person name="Singer S.W."/>
        </authorList>
    </citation>
    <scope>NUCLEOTIDE SEQUENCE [LARGE SCALE GENOMIC DNA]</scope>
    <source>
        <strain evidence="13">JTherm</strain>
    </source>
</reference>
<gene>
    <name evidence="10" type="primary">msrB</name>
    <name evidence="11" type="synonym">msrA</name>
    <name evidence="13" type="ORF">BLM47_11610</name>
</gene>
<dbReference type="AlphaFoldDB" id="A0A2A6DY14"/>
<dbReference type="PANTHER" id="PTHR10173">
    <property type="entry name" value="METHIONINE SULFOXIDE REDUCTASE"/>
    <property type="match status" value="1"/>
</dbReference>
<accession>A0A2A6DY14</accession>
<keyword evidence="5" id="KW-0511">Multifunctional enzyme</keyword>
<evidence type="ECO:0000256" key="3">
    <source>
        <dbReference type="ARBA" id="ARBA00011017"/>
    </source>
</evidence>
<comment type="catalytic activity">
    <reaction evidence="9 11">
        <text>[thioredoxin]-disulfide + L-methionine + H2O = L-methionine (S)-S-oxide + [thioredoxin]-dithiol</text>
        <dbReference type="Rhea" id="RHEA:19993"/>
        <dbReference type="Rhea" id="RHEA-COMP:10698"/>
        <dbReference type="Rhea" id="RHEA-COMP:10700"/>
        <dbReference type="ChEBI" id="CHEBI:15377"/>
        <dbReference type="ChEBI" id="CHEBI:29950"/>
        <dbReference type="ChEBI" id="CHEBI:50058"/>
        <dbReference type="ChEBI" id="CHEBI:57844"/>
        <dbReference type="ChEBI" id="CHEBI:58772"/>
        <dbReference type="EC" id="1.8.4.11"/>
    </reaction>
</comment>
<dbReference type="NCBIfam" id="TIGR00357">
    <property type="entry name" value="peptide-methionine (R)-S-oxide reductase MsrB"/>
    <property type="match status" value="1"/>
</dbReference>
<comment type="similarity">
    <text evidence="11">Belongs to the MsrA Met sulfoxide reductase family.</text>
</comment>
<evidence type="ECO:0000256" key="1">
    <source>
        <dbReference type="ARBA" id="ARBA00007174"/>
    </source>
</evidence>
<dbReference type="EMBL" id="MOXJ01000033">
    <property type="protein sequence ID" value="PDO09623.1"/>
    <property type="molecule type" value="Genomic_DNA"/>
</dbReference>
<feature type="domain" description="MsrB" evidence="12">
    <location>
        <begin position="176"/>
        <end position="298"/>
    </location>
</feature>
<dbReference type="GO" id="GO:0033743">
    <property type="term" value="F:peptide-methionine (R)-S-oxide reductase activity"/>
    <property type="evidence" value="ECO:0007669"/>
    <property type="project" value="UniProtKB-UniRule"/>
</dbReference>
<dbReference type="EC" id="1.8.4.12" evidence="10"/>
<evidence type="ECO:0000313" key="13">
    <source>
        <dbReference type="EMBL" id="PDO09623.1"/>
    </source>
</evidence>
<dbReference type="GO" id="GO:0008113">
    <property type="term" value="F:peptide-methionine (S)-S-oxide reductase activity"/>
    <property type="evidence" value="ECO:0007669"/>
    <property type="project" value="UniProtKB-UniRule"/>
</dbReference>
<dbReference type="GO" id="GO:0006979">
    <property type="term" value="P:response to oxidative stress"/>
    <property type="evidence" value="ECO:0007669"/>
    <property type="project" value="InterPro"/>
</dbReference>
<dbReference type="HAMAP" id="MF_01401">
    <property type="entry name" value="MsrA"/>
    <property type="match status" value="1"/>
</dbReference>
<dbReference type="Gene3D" id="2.170.150.20">
    <property type="entry name" value="Peptide methionine sulfoxide reductase"/>
    <property type="match status" value="1"/>
</dbReference>
<comment type="caution">
    <text evidence="10">Lacks conserved residue(s) required for the propagation of feature annotation.</text>
</comment>
<comment type="catalytic activity">
    <reaction evidence="8 10">
        <text>L-methionyl-[protein] + [thioredoxin]-disulfide + H2O = L-methionyl-(R)-S-oxide-[protein] + [thioredoxin]-dithiol</text>
        <dbReference type="Rhea" id="RHEA:24164"/>
        <dbReference type="Rhea" id="RHEA-COMP:10698"/>
        <dbReference type="Rhea" id="RHEA-COMP:10700"/>
        <dbReference type="Rhea" id="RHEA-COMP:12313"/>
        <dbReference type="Rhea" id="RHEA-COMP:12314"/>
        <dbReference type="ChEBI" id="CHEBI:15377"/>
        <dbReference type="ChEBI" id="CHEBI:16044"/>
        <dbReference type="ChEBI" id="CHEBI:29950"/>
        <dbReference type="ChEBI" id="CHEBI:45764"/>
        <dbReference type="ChEBI" id="CHEBI:50058"/>
        <dbReference type="EC" id="1.8.4.12"/>
    </reaction>
</comment>
<comment type="function">
    <text evidence="6 11">Has an important function as a repair enzyme for proteins that have been inactivated by oxidation. Catalyzes the reversible oxidation-reduction of methionine sulfoxide in proteins to methionine.</text>
</comment>
<dbReference type="SUPFAM" id="SSF55068">
    <property type="entry name" value="Peptide methionine sulfoxide reductase"/>
    <property type="match status" value="1"/>
</dbReference>
<dbReference type="Proteomes" id="UP000243688">
    <property type="component" value="Unassembled WGS sequence"/>
</dbReference>
<sequence>MKLATFAGGCFWCMVPPFEDLPGVRRVTCGYTGGHKPNPTYEEVCSGTTGHVEAVEIEYDPAVIGYDKLLDVFWRQIDPTDPGGQFYDRGESYRTAIFVHDEEQRRLAEASKAALESSGRFDKPIVTEIRPAGPFYPAEEYHQNYHRKQPYRYKQYRAASGRDEFIRRHWTLRKDPAELKARLTPMQYHVTQENGTEPPFANEYWNHWEEGLYVDVVSGEPLFCSRDKFDAGCGWPSFTKPVRQDAVVERPDFSHFMVRTEVRSRWADSHLGHVFDDGPPPTGLRYCINSAALRFIPKSDLEKEGYGEYLALFESRDSRC</sequence>
<evidence type="ECO:0000256" key="8">
    <source>
        <dbReference type="ARBA" id="ARBA00048488"/>
    </source>
</evidence>
<evidence type="ECO:0000256" key="6">
    <source>
        <dbReference type="ARBA" id="ARBA00024679"/>
    </source>
</evidence>
<proteinExistence type="inferred from homology"/>
<dbReference type="Pfam" id="PF01641">
    <property type="entry name" value="SelR"/>
    <property type="match status" value="1"/>
</dbReference>
<dbReference type="GO" id="GO:0030091">
    <property type="term" value="P:protein repair"/>
    <property type="evidence" value="ECO:0007669"/>
    <property type="project" value="InterPro"/>
</dbReference>
<comment type="similarity">
    <text evidence="1 10">Belongs to the MsrB Met sulfoxide reductase family.</text>
</comment>
<dbReference type="InterPro" id="IPR002579">
    <property type="entry name" value="Met_Sox_Rdtase_MsrB_dom"/>
</dbReference>
<dbReference type="PROSITE" id="PS51790">
    <property type="entry name" value="MSRB"/>
    <property type="match status" value="1"/>
</dbReference>
<feature type="active site" evidence="11">
    <location>
        <position position="10"/>
    </location>
</feature>
<dbReference type="Gene3D" id="3.30.1060.10">
    <property type="entry name" value="Peptide methionine sulphoxide reductase MsrA"/>
    <property type="match status" value="1"/>
</dbReference>
<keyword evidence="4 10" id="KW-0560">Oxidoreductase</keyword>
<name>A0A2A6DY14_9BACL</name>
<evidence type="ECO:0000256" key="2">
    <source>
        <dbReference type="ARBA" id="ARBA00008076"/>
    </source>
</evidence>
<feature type="active site" description="Nucleophile" evidence="10">
    <location>
        <position position="287"/>
    </location>
</feature>
<comment type="similarity">
    <text evidence="3">In the N-terminal section; belongs to the MsrA Met sulfoxide reductase family.</text>
</comment>
<dbReference type="GO" id="GO:0005737">
    <property type="term" value="C:cytoplasm"/>
    <property type="evidence" value="ECO:0007669"/>
    <property type="project" value="TreeGrafter"/>
</dbReference>
<organism evidence="13 14">
    <name type="scientific">Candidatus Reconcilbacillus cellulovorans</name>
    <dbReference type="NCBI Taxonomy" id="1906605"/>
    <lineage>
        <taxon>Bacteria</taxon>
        <taxon>Bacillati</taxon>
        <taxon>Bacillota</taxon>
        <taxon>Bacilli</taxon>
        <taxon>Bacillales</taxon>
        <taxon>Paenibacillaceae</taxon>
        <taxon>Candidatus Reconcilbacillus</taxon>
    </lineage>
</organism>
<dbReference type="InterPro" id="IPR011057">
    <property type="entry name" value="Mss4-like_sf"/>
</dbReference>
<dbReference type="GO" id="GO:0033744">
    <property type="term" value="F:L-methionine:thioredoxin-disulfide S-oxidoreductase activity"/>
    <property type="evidence" value="ECO:0007669"/>
    <property type="project" value="RHEA"/>
</dbReference>
<dbReference type="HAMAP" id="MF_01400">
    <property type="entry name" value="MsrB"/>
    <property type="match status" value="1"/>
</dbReference>
<dbReference type="FunFam" id="2.170.150.20:FF:000003">
    <property type="entry name" value="Peptide methionine sulfoxide reductase MsrB"/>
    <property type="match status" value="1"/>
</dbReference>
<evidence type="ECO:0000259" key="12">
    <source>
        <dbReference type="PROSITE" id="PS51790"/>
    </source>
</evidence>
<comment type="similarity">
    <text evidence="2">In the C-terminal section; belongs to the MsrB Met sulfoxide reductase family.</text>
</comment>
<dbReference type="PANTHER" id="PTHR10173:SF59">
    <property type="entry name" value="PEPTIDE METHIONINE SULFOXIDE REDUCTASE MSRA_MSRB"/>
    <property type="match status" value="1"/>
</dbReference>
<dbReference type="InterPro" id="IPR002569">
    <property type="entry name" value="Met_Sox_Rdtase_MsrA_dom"/>
</dbReference>
<dbReference type="EC" id="1.8.4.11" evidence="11"/>